<sequence length="88" mass="10185">MSEHDTTTHTPIEITIKGLQTQLNELREILSVQQQEFSSGELVNSTQDKNQIETLQNENAKLKFRIKHLLNTLDKKDDEIAQLKKNKL</sequence>
<organism evidence="2 3">
    <name type="scientific">Acaulospora morrowiae</name>
    <dbReference type="NCBI Taxonomy" id="94023"/>
    <lineage>
        <taxon>Eukaryota</taxon>
        <taxon>Fungi</taxon>
        <taxon>Fungi incertae sedis</taxon>
        <taxon>Mucoromycota</taxon>
        <taxon>Glomeromycotina</taxon>
        <taxon>Glomeromycetes</taxon>
        <taxon>Diversisporales</taxon>
        <taxon>Acaulosporaceae</taxon>
        <taxon>Acaulospora</taxon>
    </lineage>
</organism>
<protein>
    <submittedName>
        <fullName evidence="2">3299_t:CDS:1</fullName>
    </submittedName>
</protein>
<proteinExistence type="predicted"/>
<keyword evidence="1" id="KW-0175">Coiled coil</keyword>
<dbReference type="EMBL" id="CAJVPV010006396">
    <property type="protein sequence ID" value="CAG8604333.1"/>
    <property type="molecule type" value="Genomic_DNA"/>
</dbReference>
<evidence type="ECO:0000256" key="1">
    <source>
        <dbReference type="SAM" id="Coils"/>
    </source>
</evidence>
<feature type="coiled-coil region" evidence="1">
    <location>
        <begin position="16"/>
        <end position="86"/>
    </location>
</feature>
<dbReference type="AlphaFoldDB" id="A0A9N9GEC6"/>
<keyword evidence="3" id="KW-1185">Reference proteome</keyword>
<reference evidence="2" key="1">
    <citation type="submission" date="2021-06" db="EMBL/GenBank/DDBJ databases">
        <authorList>
            <person name="Kallberg Y."/>
            <person name="Tangrot J."/>
            <person name="Rosling A."/>
        </authorList>
    </citation>
    <scope>NUCLEOTIDE SEQUENCE</scope>
    <source>
        <strain evidence="2">CL551</strain>
    </source>
</reference>
<accession>A0A9N9GEC6</accession>
<comment type="caution">
    <text evidence="2">The sequence shown here is derived from an EMBL/GenBank/DDBJ whole genome shotgun (WGS) entry which is preliminary data.</text>
</comment>
<dbReference type="OrthoDB" id="2405052at2759"/>
<evidence type="ECO:0000313" key="3">
    <source>
        <dbReference type="Proteomes" id="UP000789342"/>
    </source>
</evidence>
<gene>
    <name evidence="2" type="ORF">AMORRO_LOCUS7921</name>
</gene>
<name>A0A9N9GEC6_9GLOM</name>
<evidence type="ECO:0000313" key="2">
    <source>
        <dbReference type="EMBL" id="CAG8604333.1"/>
    </source>
</evidence>
<dbReference type="Proteomes" id="UP000789342">
    <property type="component" value="Unassembled WGS sequence"/>
</dbReference>